<dbReference type="Gene3D" id="1.20.120.450">
    <property type="entry name" value="dinb family like domain"/>
    <property type="match status" value="1"/>
</dbReference>
<protein>
    <submittedName>
        <fullName evidence="1">Uncharacterized protein</fullName>
    </submittedName>
</protein>
<gene>
    <name evidence="1" type="ORF">ACFPT7_06035</name>
</gene>
<evidence type="ECO:0000313" key="1">
    <source>
        <dbReference type="EMBL" id="MFC5861844.1"/>
    </source>
</evidence>
<accession>A0ABW1EBV9</accession>
<sequence>MEFQVVEAAKAMPANKYNFVPAQGIFAANQTTQFDTVRTFVAQVTHLVQANYFFFGWSGVKPDRM</sequence>
<name>A0ABW1EBV9_9BACT</name>
<dbReference type="InterPro" id="IPR034660">
    <property type="entry name" value="DinB/YfiT-like"/>
</dbReference>
<reference evidence="2" key="1">
    <citation type="journal article" date="2019" name="Int. J. Syst. Evol. Microbiol.">
        <title>The Global Catalogue of Microorganisms (GCM) 10K type strain sequencing project: providing services to taxonomists for standard genome sequencing and annotation.</title>
        <authorList>
            <consortium name="The Broad Institute Genomics Platform"/>
            <consortium name="The Broad Institute Genome Sequencing Center for Infectious Disease"/>
            <person name="Wu L."/>
            <person name="Ma J."/>
        </authorList>
    </citation>
    <scope>NUCLEOTIDE SEQUENCE [LARGE SCALE GENOMIC DNA]</scope>
    <source>
        <strain evidence="2">JCM 4087</strain>
    </source>
</reference>
<comment type="caution">
    <text evidence="1">The sequence shown here is derived from an EMBL/GenBank/DDBJ whole genome shotgun (WGS) entry which is preliminary data.</text>
</comment>
<dbReference type="EMBL" id="JBHSPH010000002">
    <property type="protein sequence ID" value="MFC5861844.1"/>
    <property type="molecule type" value="Genomic_DNA"/>
</dbReference>
<keyword evidence="2" id="KW-1185">Reference proteome</keyword>
<dbReference type="Proteomes" id="UP001596091">
    <property type="component" value="Unassembled WGS sequence"/>
</dbReference>
<dbReference type="RefSeq" id="WP_263337542.1">
    <property type="nucleotide sequence ID" value="NZ_JAGSYH010000004.1"/>
</dbReference>
<organism evidence="1 2">
    <name type="scientific">Acidicapsa dinghuensis</name>
    <dbReference type="NCBI Taxonomy" id="2218256"/>
    <lineage>
        <taxon>Bacteria</taxon>
        <taxon>Pseudomonadati</taxon>
        <taxon>Acidobacteriota</taxon>
        <taxon>Terriglobia</taxon>
        <taxon>Terriglobales</taxon>
        <taxon>Acidobacteriaceae</taxon>
        <taxon>Acidicapsa</taxon>
    </lineage>
</organism>
<evidence type="ECO:0000313" key="2">
    <source>
        <dbReference type="Proteomes" id="UP001596091"/>
    </source>
</evidence>
<proteinExistence type="predicted"/>